<feature type="domain" description="AB hydrolase-1" evidence="1">
    <location>
        <begin position="64"/>
        <end position="169"/>
    </location>
</feature>
<sequence length="261" mass="27402">MLTLLGGVVSVGQRGLIYFPDRSAPPPATEVVPGARDVTLSTHDGLELTAWLVPARPDLDDGVAVLFLPGNGGNRAGRVQIAEHLSERGLTVLLVDYRGYGGNPGRPSESGLAADALAAQERLVAEGFDQDRQVYVGESLGTGVAAALAAARPPAGMLLRSPFTELADVGRTHYPWLPVGLLLRDRYPVLAHIRELEVPVTVVRGTADQVVPTSLSEQVARATPHLVEELVLDGAGHNDAVMVGAELADAVVRLVDAAVGR</sequence>
<dbReference type="AlphaFoldDB" id="A0A5J6VAQ7"/>
<evidence type="ECO:0000313" key="3">
    <source>
        <dbReference type="Proteomes" id="UP000326546"/>
    </source>
</evidence>
<dbReference type="EMBL" id="CP044427">
    <property type="protein sequence ID" value="QFG70232.1"/>
    <property type="molecule type" value="Genomic_DNA"/>
</dbReference>
<dbReference type="Pfam" id="PF00561">
    <property type="entry name" value="Abhydrolase_1"/>
    <property type="match status" value="1"/>
</dbReference>
<dbReference type="KEGG" id="serw:FY030_08425"/>
<evidence type="ECO:0000313" key="2">
    <source>
        <dbReference type="EMBL" id="QFG70232.1"/>
    </source>
</evidence>
<protein>
    <submittedName>
        <fullName evidence="2">Alpha/beta hydrolase</fullName>
    </submittedName>
</protein>
<name>A0A5J6VAQ7_9MICO</name>
<reference evidence="2 3" key="1">
    <citation type="submission" date="2019-09" db="EMBL/GenBank/DDBJ databases">
        <title>Serinicoccus pratensis sp. nov., isolated from meadow soil.</title>
        <authorList>
            <person name="Zhang W."/>
        </authorList>
    </citation>
    <scope>NUCLEOTIDE SEQUENCE [LARGE SCALE GENOMIC DNA]</scope>
    <source>
        <strain evidence="2 3">W204</strain>
    </source>
</reference>
<proteinExistence type="predicted"/>
<gene>
    <name evidence="2" type="ORF">FY030_08425</name>
</gene>
<dbReference type="InterPro" id="IPR029058">
    <property type="entry name" value="AB_hydrolase_fold"/>
</dbReference>
<accession>A0A5J6VAQ7</accession>
<dbReference type="PANTHER" id="PTHR12277:SF79">
    <property type="entry name" value="XAA-PRO DIPEPTIDYL-PEPTIDASE-RELATED"/>
    <property type="match status" value="1"/>
</dbReference>
<organism evidence="2 3">
    <name type="scientific">Ornithinimicrobium pratense</name>
    <dbReference type="NCBI Taxonomy" id="2593973"/>
    <lineage>
        <taxon>Bacteria</taxon>
        <taxon>Bacillati</taxon>
        <taxon>Actinomycetota</taxon>
        <taxon>Actinomycetes</taxon>
        <taxon>Micrococcales</taxon>
        <taxon>Ornithinimicrobiaceae</taxon>
        <taxon>Ornithinimicrobium</taxon>
    </lineage>
</organism>
<dbReference type="OrthoDB" id="9777090at2"/>
<dbReference type="GO" id="GO:0016787">
    <property type="term" value="F:hydrolase activity"/>
    <property type="evidence" value="ECO:0007669"/>
    <property type="project" value="UniProtKB-KW"/>
</dbReference>
<keyword evidence="3" id="KW-1185">Reference proteome</keyword>
<dbReference type="InterPro" id="IPR000073">
    <property type="entry name" value="AB_hydrolase_1"/>
</dbReference>
<dbReference type="Gene3D" id="3.40.50.1820">
    <property type="entry name" value="alpha/beta hydrolase"/>
    <property type="match status" value="1"/>
</dbReference>
<dbReference type="SUPFAM" id="SSF53474">
    <property type="entry name" value="alpha/beta-Hydrolases"/>
    <property type="match status" value="1"/>
</dbReference>
<evidence type="ECO:0000259" key="1">
    <source>
        <dbReference type="Pfam" id="PF00561"/>
    </source>
</evidence>
<dbReference type="PANTHER" id="PTHR12277">
    <property type="entry name" value="ALPHA/BETA HYDROLASE DOMAIN-CONTAINING PROTEIN"/>
    <property type="match status" value="1"/>
</dbReference>
<keyword evidence="2" id="KW-0378">Hydrolase</keyword>
<dbReference type="Proteomes" id="UP000326546">
    <property type="component" value="Chromosome"/>
</dbReference>